<evidence type="ECO:0000313" key="3">
    <source>
        <dbReference type="Proteomes" id="UP000198362"/>
    </source>
</evidence>
<dbReference type="EMBL" id="FZPH01000025">
    <property type="protein sequence ID" value="SNT65663.1"/>
    <property type="molecule type" value="Genomic_DNA"/>
</dbReference>
<evidence type="ECO:0000256" key="1">
    <source>
        <dbReference type="SAM" id="MobiDB-lite"/>
    </source>
</evidence>
<evidence type="ECO:0000313" key="2">
    <source>
        <dbReference type="EMBL" id="SNT65663.1"/>
    </source>
</evidence>
<gene>
    <name evidence="2" type="ORF">SAMN05421812_1256</name>
</gene>
<dbReference type="Proteomes" id="UP000198362">
    <property type="component" value="Unassembled WGS sequence"/>
</dbReference>
<sequence length="201" mass="21530">MSRSKRSTCQRCGRSLRAARKGWRHVPPGDSCSDADAAPVTPGAALRTLLLALLATGACQVVLYSDGIEVEGPDDTSLLFVGGDFTVDQVAALLGIPVEAVDAKRRRPRPGQPGDHPNFTRHDLTDIGESVAWRYQGVPGDGDLSDHFWLAVLGVEVMVRRRNDGVYVSIEGDAIDPGHGPLLVEVDQGGANTYGEDTRDE</sequence>
<accession>A0A239PF94</accession>
<name>A0A239PF94_9ACTN</name>
<protein>
    <submittedName>
        <fullName evidence="2">Uncharacterized protein</fullName>
    </submittedName>
</protein>
<keyword evidence="3" id="KW-1185">Reference proteome</keyword>
<feature type="region of interest" description="Disordered" evidence="1">
    <location>
        <begin position="104"/>
        <end position="123"/>
    </location>
</feature>
<reference evidence="2 3" key="1">
    <citation type="submission" date="2017-06" db="EMBL/GenBank/DDBJ databases">
        <authorList>
            <person name="Kim H.J."/>
            <person name="Triplett B.A."/>
        </authorList>
    </citation>
    <scope>NUCLEOTIDE SEQUENCE [LARGE SCALE GENOMIC DNA]</scope>
    <source>
        <strain evidence="2 3">CGMCC 4.5593</strain>
    </source>
</reference>
<organism evidence="2 3">
    <name type="scientific">Asanoa hainanensis</name>
    <dbReference type="NCBI Taxonomy" id="560556"/>
    <lineage>
        <taxon>Bacteria</taxon>
        <taxon>Bacillati</taxon>
        <taxon>Actinomycetota</taxon>
        <taxon>Actinomycetes</taxon>
        <taxon>Micromonosporales</taxon>
        <taxon>Micromonosporaceae</taxon>
        <taxon>Asanoa</taxon>
    </lineage>
</organism>
<dbReference type="RefSeq" id="WP_144022940.1">
    <property type="nucleotide sequence ID" value="NZ_FZPH01000025.1"/>
</dbReference>
<proteinExistence type="predicted"/>
<dbReference type="AlphaFoldDB" id="A0A239PF94"/>